<dbReference type="GO" id="GO:0009060">
    <property type="term" value="P:aerobic respiration"/>
    <property type="evidence" value="ECO:0007669"/>
    <property type="project" value="TreeGrafter"/>
</dbReference>
<dbReference type="InterPro" id="IPR018086">
    <property type="entry name" value="NADH_UbQ_OxRdtase_su1_CS"/>
</dbReference>
<dbReference type="GO" id="GO:0005886">
    <property type="term" value="C:plasma membrane"/>
    <property type="evidence" value="ECO:0007669"/>
    <property type="project" value="UniProtKB-SubCell"/>
</dbReference>
<dbReference type="Pfam" id="PF00146">
    <property type="entry name" value="NADHdh"/>
    <property type="match status" value="1"/>
</dbReference>
<proteinExistence type="inferred from homology"/>
<sequence>MLAFLLTLMLLLGVVIVLAYAERKVAAFMQDRLGPTEAGPYGSLQAVLDVLKLLQKEDIVPALADKGLFKLAPILIFAAVFAGFAVIPISPTLVPAGIGIGVFYLLAIISLDVIGLLMAGWGSNNKYAMLGAMRSVAQIVSYEIPAGLAILSAVMVSQSLDFQEISYQQGVLMNAFPGMGYETNWLFGIQALGIDTTNIGGITTWNIFRAPMLLVAFVIYFIASLAESNRAPFDIPEAESELVAGFHVEYSGFRFAVLFLAEYSMMVLVSLVAVILFLGSWNTPLPNIGSVALANWTTGTIGEISGNLWAAFWLISKTFVLLFVQLWARWTYPRLRVDQLMYLCWKVLTPVALVVVLLAGVWRLLMI</sequence>
<organism evidence="7 8">
    <name type="scientific">Pontibacter diazotrophicus</name>
    <dbReference type="NCBI Taxonomy" id="1400979"/>
    <lineage>
        <taxon>Bacteria</taxon>
        <taxon>Pseudomonadati</taxon>
        <taxon>Bacteroidota</taxon>
        <taxon>Cytophagia</taxon>
        <taxon>Cytophagales</taxon>
        <taxon>Hymenobacteraceae</taxon>
        <taxon>Pontibacter</taxon>
    </lineage>
</organism>
<comment type="subunit">
    <text evidence="5">NDH-1 is composed of 14 different subunits. Subunits NuoA, H, J, K, L, M, N constitute the membrane sector of the complex.</text>
</comment>
<comment type="function">
    <text evidence="5">NDH-1 shuttles electrons from NADH, via FMN and iron-sulfur (Fe-S) centers, to quinones in the respiratory chain. The immediate electron acceptor for the enzyme in this species is believed to be ubiquinone. Couples the redox reaction to proton translocation (for every two electrons transferred, four hydrogen ions are translocated across the cytoplasmic membrane), and thus conserves the redox energy in a proton gradient. This subunit may bind ubiquinone.</text>
</comment>
<evidence type="ECO:0000256" key="1">
    <source>
        <dbReference type="ARBA" id="ARBA00004141"/>
    </source>
</evidence>
<dbReference type="GO" id="GO:0003954">
    <property type="term" value="F:NADH dehydrogenase activity"/>
    <property type="evidence" value="ECO:0007669"/>
    <property type="project" value="TreeGrafter"/>
</dbReference>
<keyword evidence="5" id="KW-1003">Cell membrane</keyword>
<dbReference type="PANTHER" id="PTHR11432">
    <property type="entry name" value="NADH DEHYDROGENASE SUBUNIT 1"/>
    <property type="match status" value="1"/>
</dbReference>
<evidence type="ECO:0000256" key="5">
    <source>
        <dbReference type="HAMAP-Rule" id="MF_01350"/>
    </source>
</evidence>
<dbReference type="RefSeq" id="WP_115564809.1">
    <property type="nucleotide sequence ID" value="NZ_QRGR01000007.1"/>
</dbReference>
<keyword evidence="5" id="KW-0830">Ubiquinone</keyword>
<evidence type="ECO:0000256" key="3">
    <source>
        <dbReference type="ARBA" id="ARBA00022989"/>
    </source>
</evidence>
<dbReference type="InterPro" id="IPR001694">
    <property type="entry name" value="NADH_UbQ_OxRdtase_su1/FPO"/>
</dbReference>
<feature type="transmembrane region" description="Helical" evidence="5">
    <location>
        <begin position="340"/>
        <end position="365"/>
    </location>
</feature>
<feature type="transmembrane region" description="Helical" evidence="5">
    <location>
        <begin position="255"/>
        <end position="278"/>
    </location>
</feature>
<gene>
    <name evidence="5" type="primary">nuoH</name>
    <name evidence="7" type="ORF">DXT99_06930</name>
</gene>
<keyword evidence="5 6" id="KW-0520">NAD</keyword>
<keyword evidence="4 5" id="KW-0472">Membrane</keyword>
<reference evidence="8" key="1">
    <citation type="submission" date="2018-08" db="EMBL/GenBank/DDBJ databases">
        <authorList>
            <person name="Liu Z.-W."/>
            <person name="Du Z.-J."/>
        </authorList>
    </citation>
    <scope>NUCLEOTIDE SEQUENCE [LARGE SCALE GENOMIC DNA]</scope>
    <source>
        <strain evidence="8">H4X</strain>
    </source>
</reference>
<dbReference type="AlphaFoldDB" id="A0A3D8LEB8"/>
<comment type="caution">
    <text evidence="7">The sequence shown here is derived from an EMBL/GenBank/DDBJ whole genome shotgun (WGS) entry which is preliminary data.</text>
</comment>
<keyword evidence="3 5" id="KW-1133">Transmembrane helix</keyword>
<protein>
    <recommendedName>
        <fullName evidence="5">NADH-quinone oxidoreductase subunit H</fullName>
        <ecNumber evidence="5">7.1.1.-</ecNumber>
    </recommendedName>
    <alternativeName>
        <fullName evidence="5">NADH dehydrogenase I subunit H</fullName>
    </alternativeName>
    <alternativeName>
        <fullName evidence="5">NDH-1 subunit H</fullName>
    </alternativeName>
</protein>
<evidence type="ECO:0000256" key="4">
    <source>
        <dbReference type="ARBA" id="ARBA00023136"/>
    </source>
</evidence>
<dbReference type="Proteomes" id="UP000256708">
    <property type="component" value="Unassembled WGS sequence"/>
</dbReference>
<dbReference type="GO" id="GO:0048038">
    <property type="term" value="F:quinone binding"/>
    <property type="evidence" value="ECO:0007669"/>
    <property type="project" value="UniProtKB-KW"/>
</dbReference>
<comment type="subcellular location">
    <subcellularLocation>
        <location evidence="5 6">Cell membrane</location>
        <topology evidence="5 6">Multi-pass membrane protein</topology>
    </subcellularLocation>
    <subcellularLocation>
        <location evidence="1">Membrane</location>
        <topology evidence="1">Multi-pass membrane protein</topology>
    </subcellularLocation>
</comment>
<comment type="catalytic activity">
    <reaction evidence="5">
        <text>a quinone + NADH + 5 H(+)(in) = a quinol + NAD(+) + 4 H(+)(out)</text>
        <dbReference type="Rhea" id="RHEA:57888"/>
        <dbReference type="ChEBI" id="CHEBI:15378"/>
        <dbReference type="ChEBI" id="CHEBI:24646"/>
        <dbReference type="ChEBI" id="CHEBI:57540"/>
        <dbReference type="ChEBI" id="CHEBI:57945"/>
        <dbReference type="ChEBI" id="CHEBI:132124"/>
    </reaction>
</comment>
<dbReference type="GO" id="GO:0016655">
    <property type="term" value="F:oxidoreductase activity, acting on NAD(P)H, quinone or similar compound as acceptor"/>
    <property type="evidence" value="ECO:0007669"/>
    <property type="project" value="UniProtKB-UniRule"/>
</dbReference>
<feature type="transmembrane region" description="Helical" evidence="5">
    <location>
        <begin position="207"/>
        <end position="226"/>
    </location>
</feature>
<dbReference type="PANTHER" id="PTHR11432:SF3">
    <property type="entry name" value="NADH-UBIQUINONE OXIDOREDUCTASE CHAIN 1"/>
    <property type="match status" value="1"/>
</dbReference>
<evidence type="ECO:0000256" key="2">
    <source>
        <dbReference type="ARBA" id="ARBA00022692"/>
    </source>
</evidence>
<dbReference type="OrthoDB" id="9803734at2"/>
<feature type="transmembrane region" description="Helical" evidence="5">
    <location>
        <begin position="308"/>
        <end position="328"/>
    </location>
</feature>
<comment type="similarity">
    <text evidence="5 6">Belongs to the complex I subunit 1 family.</text>
</comment>
<dbReference type="EC" id="7.1.1.-" evidence="5"/>
<keyword evidence="5" id="KW-1278">Translocase</keyword>
<dbReference type="PROSITE" id="PS00668">
    <property type="entry name" value="COMPLEX1_ND1_2"/>
    <property type="match status" value="1"/>
</dbReference>
<evidence type="ECO:0000256" key="6">
    <source>
        <dbReference type="RuleBase" id="RU000471"/>
    </source>
</evidence>
<comment type="caution">
    <text evidence="5">Lacks conserved residue(s) required for the propagation of feature annotation.</text>
</comment>
<dbReference type="EMBL" id="QRGR01000007">
    <property type="protein sequence ID" value="RDV15737.1"/>
    <property type="molecule type" value="Genomic_DNA"/>
</dbReference>
<feature type="transmembrane region" description="Helical" evidence="5">
    <location>
        <begin position="102"/>
        <end position="121"/>
    </location>
</feature>
<name>A0A3D8LEB8_9BACT</name>
<evidence type="ECO:0000313" key="8">
    <source>
        <dbReference type="Proteomes" id="UP000256708"/>
    </source>
</evidence>
<keyword evidence="2 5" id="KW-0812">Transmembrane</keyword>
<keyword evidence="5" id="KW-0874">Quinone</keyword>
<accession>A0A3D8LEB8</accession>
<feature type="transmembrane region" description="Helical" evidence="5">
    <location>
        <begin position="71"/>
        <end position="90"/>
    </location>
</feature>
<keyword evidence="8" id="KW-1185">Reference proteome</keyword>
<dbReference type="HAMAP" id="MF_01350">
    <property type="entry name" value="NDH1_NuoH"/>
    <property type="match status" value="1"/>
</dbReference>
<evidence type="ECO:0000313" key="7">
    <source>
        <dbReference type="EMBL" id="RDV15737.1"/>
    </source>
</evidence>